<dbReference type="AlphaFoldDB" id="A0A6C0DJS9"/>
<proteinExistence type="predicted"/>
<dbReference type="EMBL" id="MN739626">
    <property type="protein sequence ID" value="QHT16544.1"/>
    <property type="molecule type" value="Genomic_DNA"/>
</dbReference>
<dbReference type="SUPFAM" id="SSF52374">
    <property type="entry name" value="Nucleotidylyl transferase"/>
    <property type="match status" value="1"/>
</dbReference>
<evidence type="ECO:0008006" key="2">
    <source>
        <dbReference type="Google" id="ProtNLM"/>
    </source>
</evidence>
<protein>
    <recommendedName>
        <fullName evidence="2">Cytidyltransferase-like domain-containing protein</fullName>
    </recommendedName>
</protein>
<accession>A0A6C0DJS9</accession>
<dbReference type="InterPro" id="IPR014729">
    <property type="entry name" value="Rossmann-like_a/b/a_fold"/>
</dbReference>
<reference evidence="1" key="1">
    <citation type="journal article" date="2020" name="Nature">
        <title>Giant virus diversity and host interactions through global metagenomics.</title>
        <authorList>
            <person name="Schulz F."/>
            <person name="Roux S."/>
            <person name="Paez-Espino D."/>
            <person name="Jungbluth S."/>
            <person name="Walsh D.A."/>
            <person name="Denef V.J."/>
            <person name="McMahon K.D."/>
            <person name="Konstantinidis K.T."/>
            <person name="Eloe-Fadrosh E.A."/>
            <person name="Kyrpides N.C."/>
            <person name="Woyke T."/>
        </authorList>
    </citation>
    <scope>NUCLEOTIDE SEQUENCE</scope>
    <source>
        <strain evidence="1">GVMAG-M-3300023174-189</strain>
    </source>
</reference>
<sequence>MTSIVKHHPKVYFTYGRFQPPTIGHKVLIDKMASLATDNTADAYIFVSSKQNDVEKYKKTKLYKSMKTSGSFMSTKENENPLSSSTKVEILRKMYPSTNVVFIDTMVEECPQLFNVVDKLRSKGYSDITMGVGSDRLTTFTKTFEGSDIKVESLGDRNVNATNMSAKAMSGTKMREAAIAGDIAKFTAGVKIGGITDEDALNLMNMIRLSLEYPAVVKGGSKIKTRKIRIKHRHRPKTYKLRDDEKFEM</sequence>
<dbReference type="Gene3D" id="3.40.50.620">
    <property type="entry name" value="HUPs"/>
    <property type="match status" value="1"/>
</dbReference>
<organism evidence="1">
    <name type="scientific">viral metagenome</name>
    <dbReference type="NCBI Taxonomy" id="1070528"/>
    <lineage>
        <taxon>unclassified sequences</taxon>
        <taxon>metagenomes</taxon>
        <taxon>organismal metagenomes</taxon>
    </lineage>
</organism>
<name>A0A6C0DJS9_9ZZZZ</name>
<evidence type="ECO:0000313" key="1">
    <source>
        <dbReference type="EMBL" id="QHT16544.1"/>
    </source>
</evidence>